<evidence type="ECO:0000259" key="3">
    <source>
        <dbReference type="PROSITE" id="PS51186"/>
    </source>
</evidence>
<dbReference type="PANTHER" id="PTHR43617">
    <property type="entry name" value="L-AMINO ACID N-ACETYLTRANSFERASE"/>
    <property type="match status" value="1"/>
</dbReference>
<dbReference type="HAMAP" id="MF_01698">
    <property type="entry name" value="MshD"/>
    <property type="match status" value="1"/>
</dbReference>
<keyword evidence="2" id="KW-0677">Repeat</keyword>
<dbReference type="EMBL" id="CAEZVB010000016">
    <property type="protein sequence ID" value="CAB4618247.1"/>
    <property type="molecule type" value="Genomic_DNA"/>
</dbReference>
<dbReference type="GO" id="GO:0008999">
    <property type="term" value="F:protein-N-terminal-alanine acetyltransferase activity"/>
    <property type="evidence" value="ECO:0007669"/>
    <property type="project" value="TreeGrafter"/>
</dbReference>
<dbReference type="InterPro" id="IPR000182">
    <property type="entry name" value="GNAT_dom"/>
</dbReference>
<reference evidence="4" key="1">
    <citation type="submission" date="2020-05" db="EMBL/GenBank/DDBJ databases">
        <authorList>
            <person name="Chiriac C."/>
            <person name="Salcher M."/>
            <person name="Ghai R."/>
            <person name="Kavagutti S V."/>
        </authorList>
    </citation>
    <scope>NUCLEOTIDE SEQUENCE</scope>
</reference>
<dbReference type="CDD" id="cd04301">
    <property type="entry name" value="NAT_SF"/>
    <property type="match status" value="2"/>
</dbReference>
<dbReference type="InterPro" id="IPR050276">
    <property type="entry name" value="MshD_Acetyltransferase"/>
</dbReference>
<dbReference type="GO" id="GO:0035447">
    <property type="term" value="F:mycothiol synthase activity"/>
    <property type="evidence" value="ECO:0007669"/>
    <property type="project" value="TreeGrafter"/>
</dbReference>
<dbReference type="InterPro" id="IPR016181">
    <property type="entry name" value="Acyl_CoA_acyltransferase"/>
</dbReference>
<evidence type="ECO:0000313" key="5">
    <source>
        <dbReference type="EMBL" id="CAB4901446.1"/>
    </source>
</evidence>
<dbReference type="SUPFAM" id="SSF55729">
    <property type="entry name" value="Acyl-CoA N-acyltransferases (Nat)"/>
    <property type="match status" value="1"/>
</dbReference>
<dbReference type="PIRSF" id="PIRSF021524">
    <property type="entry name" value="MSH_acetyltransferase"/>
    <property type="match status" value="1"/>
</dbReference>
<evidence type="ECO:0000313" key="4">
    <source>
        <dbReference type="EMBL" id="CAB4618247.1"/>
    </source>
</evidence>
<proteinExistence type="inferred from homology"/>
<dbReference type="EMBL" id="CAFBMO010000013">
    <property type="protein sequence ID" value="CAB4901446.1"/>
    <property type="molecule type" value="Genomic_DNA"/>
</dbReference>
<dbReference type="InterPro" id="IPR017813">
    <property type="entry name" value="Mycothiol_AcTrfase"/>
</dbReference>
<name>A0A6J6I0J4_9ZZZZ</name>
<evidence type="ECO:0000256" key="2">
    <source>
        <dbReference type="ARBA" id="ARBA00022737"/>
    </source>
</evidence>
<sequence>MSPVEIVAQLHQSQIDEAVALIDEITSHDGLSPISEHVFLHLRHGGDAQGLHFLKYENAQLIAYAHLDVTDKVEGPSAEIAVAPEFRRQGLGTEIIQALVTAAPDGNLRLWAHGEQSVSGQWAKAMGFDHARSLWQMRRSLLAPLPPASFGDDVILRTFIPGQDDDEWVALNARAFAGHDEQGDWTLADLHRRMAEPWFSIPGFLVAQDRDTGTMLGFHWTKIHGEIQVTPDHPHAHDAIGEVYVVGVDPTLQGRGLGKALTLAGLHHLRSCGLVQSMLYVDASNTSAISLYEALGFSRWDVDVMYRHGSVT</sequence>
<keyword evidence="1" id="KW-0808">Transferase</keyword>
<dbReference type="NCBIfam" id="TIGR03448">
    <property type="entry name" value="mycothiol_MshD"/>
    <property type="match status" value="1"/>
</dbReference>
<dbReference type="AlphaFoldDB" id="A0A6J6I0J4"/>
<feature type="domain" description="N-acetyltransferase" evidence="3">
    <location>
        <begin position="5"/>
        <end position="146"/>
    </location>
</feature>
<protein>
    <submittedName>
        <fullName evidence="4">Unannotated protein</fullName>
    </submittedName>
</protein>
<dbReference type="PROSITE" id="PS51186">
    <property type="entry name" value="GNAT"/>
    <property type="match status" value="2"/>
</dbReference>
<dbReference type="GO" id="GO:0010125">
    <property type="term" value="P:mycothiol biosynthetic process"/>
    <property type="evidence" value="ECO:0007669"/>
    <property type="project" value="TreeGrafter"/>
</dbReference>
<evidence type="ECO:0000256" key="1">
    <source>
        <dbReference type="ARBA" id="ARBA00022679"/>
    </source>
</evidence>
<organism evidence="4">
    <name type="scientific">freshwater metagenome</name>
    <dbReference type="NCBI Taxonomy" id="449393"/>
    <lineage>
        <taxon>unclassified sequences</taxon>
        <taxon>metagenomes</taxon>
        <taxon>ecological metagenomes</taxon>
    </lineage>
</organism>
<dbReference type="PANTHER" id="PTHR43617:SF31">
    <property type="entry name" value="MYCOTHIOL ACETYLTRANSFERASE"/>
    <property type="match status" value="1"/>
</dbReference>
<dbReference type="Gene3D" id="3.40.630.30">
    <property type="match status" value="1"/>
</dbReference>
<dbReference type="Pfam" id="PF00583">
    <property type="entry name" value="Acetyltransf_1"/>
    <property type="match status" value="2"/>
</dbReference>
<gene>
    <name evidence="4" type="ORF">UFOPK1908_00553</name>
    <name evidence="5" type="ORF">UFOPK3576_00488</name>
</gene>
<accession>A0A6J6I0J4</accession>
<feature type="domain" description="N-acetyltransferase" evidence="3">
    <location>
        <begin position="154"/>
        <end position="312"/>
    </location>
</feature>